<keyword evidence="1" id="KW-0067">ATP-binding</keyword>
<gene>
    <name evidence="1" type="ORF">IAA19_03135</name>
</gene>
<organism evidence="1 2">
    <name type="scientific">Candidatus Olsenella pullistercoris</name>
    <dbReference type="NCBI Taxonomy" id="2838712"/>
    <lineage>
        <taxon>Bacteria</taxon>
        <taxon>Bacillati</taxon>
        <taxon>Actinomycetota</taxon>
        <taxon>Coriobacteriia</taxon>
        <taxon>Coriobacteriales</taxon>
        <taxon>Atopobiaceae</taxon>
        <taxon>Olsenella</taxon>
    </lineage>
</organism>
<keyword evidence="1" id="KW-0547">Nucleotide-binding</keyword>
<protein>
    <submittedName>
        <fullName evidence="1">ATP-binding protein</fullName>
    </submittedName>
</protein>
<dbReference type="AlphaFoldDB" id="A0A9D2JE56"/>
<evidence type="ECO:0000313" key="1">
    <source>
        <dbReference type="EMBL" id="HIZ45997.1"/>
    </source>
</evidence>
<dbReference type="EMBL" id="DXBM01000031">
    <property type="protein sequence ID" value="HIZ45997.1"/>
    <property type="molecule type" value="Genomic_DNA"/>
</dbReference>
<dbReference type="Proteomes" id="UP000824062">
    <property type="component" value="Unassembled WGS sequence"/>
</dbReference>
<sequence length="122" mass="12928">MDEKCVRLSVPAEATFARPVRMMAASLAAGCEMSLEDVEDVRMIAEEGFVYACATGADLVEASFSLAPGVVSMEFSLGSEDPDDESIELVRVLLAAVCDEFSVSDDGFALRLAKRSGSAHGE</sequence>
<dbReference type="GO" id="GO:0005524">
    <property type="term" value="F:ATP binding"/>
    <property type="evidence" value="ECO:0007669"/>
    <property type="project" value="UniProtKB-KW"/>
</dbReference>
<reference evidence="1" key="1">
    <citation type="journal article" date="2021" name="PeerJ">
        <title>Extensive microbial diversity within the chicken gut microbiome revealed by metagenomics and culture.</title>
        <authorList>
            <person name="Gilroy R."/>
            <person name="Ravi A."/>
            <person name="Getino M."/>
            <person name="Pursley I."/>
            <person name="Horton D.L."/>
            <person name="Alikhan N.F."/>
            <person name="Baker D."/>
            <person name="Gharbi K."/>
            <person name="Hall N."/>
            <person name="Watson M."/>
            <person name="Adriaenssens E.M."/>
            <person name="Foster-Nyarko E."/>
            <person name="Jarju S."/>
            <person name="Secka A."/>
            <person name="Antonio M."/>
            <person name="Oren A."/>
            <person name="Chaudhuri R.R."/>
            <person name="La Ragione R."/>
            <person name="Hildebrand F."/>
            <person name="Pallen M.J."/>
        </authorList>
    </citation>
    <scope>NUCLEOTIDE SEQUENCE</scope>
    <source>
        <strain evidence="1">ChiHjej12B11-14209</strain>
    </source>
</reference>
<accession>A0A9D2JE56</accession>
<comment type="caution">
    <text evidence="1">The sequence shown here is derived from an EMBL/GenBank/DDBJ whole genome shotgun (WGS) entry which is preliminary data.</text>
</comment>
<proteinExistence type="predicted"/>
<evidence type="ECO:0000313" key="2">
    <source>
        <dbReference type="Proteomes" id="UP000824062"/>
    </source>
</evidence>
<name>A0A9D2JE56_9ACTN</name>
<reference evidence="1" key="2">
    <citation type="submission" date="2021-04" db="EMBL/GenBank/DDBJ databases">
        <authorList>
            <person name="Gilroy R."/>
        </authorList>
    </citation>
    <scope>NUCLEOTIDE SEQUENCE</scope>
    <source>
        <strain evidence="1">ChiHjej12B11-14209</strain>
    </source>
</reference>